<sequence precursor="true">MKRWSSAALPLTLLLALAVLSFWLRYATELPDERNDGKSRHDPDFIVTTATAHKLDKSGQLLYTLVADEIRHYPDDDTADLTNPKLEYFDPTKPTVTISAVRGHVSPKGERVELSERVEVRRAATDRQAELVLETPDLTVLTDEEQAFTKSRVVITQGKSWVQGVGMQIDNKLQTYLLESQVTGEIASHPAKTKP</sequence>
<dbReference type="KEGG" id="app:CAP2UW1_0639"/>
<evidence type="ECO:0000313" key="6">
    <source>
        <dbReference type="EMBL" id="ACV33986.1"/>
    </source>
</evidence>
<dbReference type="InterPro" id="IPR026265">
    <property type="entry name" value="LptC"/>
</dbReference>
<gene>
    <name evidence="6" type="ordered locus">CAP2UW1_0639</name>
</gene>
<keyword evidence="5" id="KW-0472">Membrane</keyword>
<dbReference type="eggNOG" id="COG3117">
    <property type="taxonomic scope" value="Bacteria"/>
</dbReference>
<dbReference type="Gene3D" id="2.60.450.10">
    <property type="entry name" value="Lipopolysaccharide (LPS) transport protein A like domain"/>
    <property type="match status" value="1"/>
</dbReference>
<dbReference type="STRING" id="522306.CAP2UW1_0639"/>
<name>C7RLU2_ACCRE</name>
<evidence type="ECO:0000256" key="4">
    <source>
        <dbReference type="ARBA" id="ARBA00022989"/>
    </source>
</evidence>
<dbReference type="Pfam" id="PF06835">
    <property type="entry name" value="LptC"/>
    <property type="match status" value="1"/>
</dbReference>
<dbReference type="InterPro" id="IPR052363">
    <property type="entry name" value="LPS_export_LptC"/>
</dbReference>
<reference evidence="6" key="2">
    <citation type="submission" date="2009-09" db="EMBL/GenBank/DDBJ databases">
        <title>Complete sequence of chromosome of Candidatus Accumulibacter phosphatis clade IIA str. UW-1.</title>
        <authorList>
            <consortium name="US DOE Joint Genome Institute"/>
            <person name="Martin H.G."/>
            <person name="Ivanova N."/>
            <person name="Kunin V."/>
            <person name="Warnecke F."/>
            <person name="Barry K."/>
            <person name="He S."/>
            <person name="Salamov A."/>
            <person name="Szeto E."/>
            <person name="Dalin E."/>
            <person name="Pangilinan J.L."/>
            <person name="Lapidus A."/>
            <person name="Lowry S."/>
            <person name="Kyrpides N.C."/>
            <person name="McMahon K.D."/>
            <person name="Hugenholtz P."/>
        </authorList>
    </citation>
    <scope>NUCLEOTIDE SEQUENCE [LARGE SCALE GENOMIC DNA]</scope>
    <source>
        <strain evidence="6">UW-1</strain>
    </source>
</reference>
<evidence type="ECO:0000256" key="5">
    <source>
        <dbReference type="ARBA" id="ARBA00023136"/>
    </source>
</evidence>
<dbReference type="AlphaFoldDB" id="C7RLU2"/>
<dbReference type="PANTHER" id="PTHR37481">
    <property type="entry name" value="LIPOPOLYSACCHARIDE EXPORT SYSTEM PROTEIN LPTC"/>
    <property type="match status" value="1"/>
</dbReference>
<dbReference type="OrthoDB" id="8589410at2"/>
<evidence type="ECO:0000256" key="3">
    <source>
        <dbReference type="ARBA" id="ARBA00022692"/>
    </source>
</evidence>
<dbReference type="InterPro" id="IPR010664">
    <property type="entry name" value="LipoPS_assembly_LptC-rel"/>
</dbReference>
<organism evidence="6">
    <name type="scientific">Accumulibacter regalis</name>
    <dbReference type="NCBI Taxonomy" id="522306"/>
    <lineage>
        <taxon>Bacteria</taxon>
        <taxon>Pseudomonadati</taxon>
        <taxon>Pseudomonadota</taxon>
        <taxon>Betaproteobacteria</taxon>
        <taxon>Candidatus Accumulibacter</taxon>
    </lineage>
</organism>
<evidence type="ECO:0008006" key="7">
    <source>
        <dbReference type="Google" id="ProtNLM"/>
    </source>
</evidence>
<dbReference type="NCBIfam" id="TIGR04409">
    <property type="entry name" value="LptC_YrbK"/>
    <property type="match status" value="1"/>
</dbReference>
<dbReference type="EMBL" id="CP001715">
    <property type="protein sequence ID" value="ACV33986.1"/>
    <property type="molecule type" value="Genomic_DNA"/>
</dbReference>
<reference evidence="6" key="1">
    <citation type="submission" date="2009-08" db="EMBL/GenBank/DDBJ databases">
        <authorList>
            <consortium name="US DOE Joint Genome Institute"/>
            <person name="Lucas S."/>
            <person name="Copeland A."/>
            <person name="Lapidus A."/>
            <person name="Glavina del Rio T."/>
            <person name="Dalin E."/>
            <person name="Tice H."/>
            <person name="Bruce D."/>
            <person name="Barry K."/>
            <person name="Pitluck S."/>
            <person name="Lowry S."/>
            <person name="Larimer F."/>
            <person name="Land M."/>
            <person name="Hauser L."/>
            <person name="Kyrpides N."/>
            <person name="Ivanova N."/>
            <person name="McMahon K.D."/>
            <person name="Hugenholtz P."/>
        </authorList>
    </citation>
    <scope>NUCLEOTIDE SEQUENCE</scope>
    <source>
        <strain evidence="6">UW-1</strain>
    </source>
</reference>
<keyword evidence="4" id="KW-1133">Transmembrane helix</keyword>
<dbReference type="PANTHER" id="PTHR37481:SF1">
    <property type="entry name" value="LIPOPOLYSACCHARIDE EXPORT SYSTEM PROTEIN LPTC"/>
    <property type="match status" value="1"/>
</dbReference>
<evidence type="ECO:0000256" key="2">
    <source>
        <dbReference type="ARBA" id="ARBA00022519"/>
    </source>
</evidence>
<evidence type="ECO:0000256" key="1">
    <source>
        <dbReference type="ARBA" id="ARBA00022475"/>
    </source>
</evidence>
<dbReference type="GO" id="GO:0015221">
    <property type="term" value="F:lipopolysaccharide transmembrane transporter activity"/>
    <property type="evidence" value="ECO:0007669"/>
    <property type="project" value="InterPro"/>
</dbReference>
<proteinExistence type="predicted"/>
<protein>
    <recommendedName>
        <fullName evidence="7">Lipopolysaccharide export system protein LptC</fullName>
    </recommendedName>
</protein>
<keyword evidence="1" id="KW-1003">Cell membrane</keyword>
<dbReference type="HOGENOM" id="CLU_100563_0_0_4"/>
<dbReference type="GO" id="GO:0017089">
    <property type="term" value="F:glycolipid transfer activity"/>
    <property type="evidence" value="ECO:0007669"/>
    <property type="project" value="TreeGrafter"/>
</dbReference>
<keyword evidence="2" id="KW-0997">Cell inner membrane</keyword>
<dbReference type="GO" id="GO:0030288">
    <property type="term" value="C:outer membrane-bounded periplasmic space"/>
    <property type="evidence" value="ECO:0007669"/>
    <property type="project" value="TreeGrafter"/>
</dbReference>
<accession>C7RLU2</accession>
<dbReference type="GO" id="GO:0005886">
    <property type="term" value="C:plasma membrane"/>
    <property type="evidence" value="ECO:0007669"/>
    <property type="project" value="InterPro"/>
</dbReference>
<keyword evidence="3" id="KW-0812">Transmembrane</keyword>